<dbReference type="EMBL" id="AVOT02009083">
    <property type="protein sequence ID" value="MBW0487340.1"/>
    <property type="molecule type" value="Genomic_DNA"/>
</dbReference>
<organism evidence="2 3">
    <name type="scientific">Austropuccinia psidii MF-1</name>
    <dbReference type="NCBI Taxonomy" id="1389203"/>
    <lineage>
        <taxon>Eukaryota</taxon>
        <taxon>Fungi</taxon>
        <taxon>Dikarya</taxon>
        <taxon>Basidiomycota</taxon>
        <taxon>Pucciniomycotina</taxon>
        <taxon>Pucciniomycetes</taxon>
        <taxon>Pucciniales</taxon>
        <taxon>Sphaerophragmiaceae</taxon>
        <taxon>Austropuccinia</taxon>
    </lineage>
</organism>
<feature type="region of interest" description="Disordered" evidence="1">
    <location>
        <begin position="8"/>
        <end position="30"/>
    </location>
</feature>
<dbReference type="Proteomes" id="UP000765509">
    <property type="component" value="Unassembled WGS sequence"/>
</dbReference>
<evidence type="ECO:0000256" key="1">
    <source>
        <dbReference type="SAM" id="MobiDB-lite"/>
    </source>
</evidence>
<comment type="caution">
    <text evidence="2">The sequence shown here is derived from an EMBL/GenBank/DDBJ whole genome shotgun (WGS) entry which is preliminary data.</text>
</comment>
<name>A0A9Q3CQL6_9BASI</name>
<protein>
    <submittedName>
        <fullName evidence="2">Uncharacterized protein</fullName>
    </submittedName>
</protein>
<reference evidence="2" key="1">
    <citation type="submission" date="2021-03" db="EMBL/GenBank/DDBJ databases">
        <title>Draft genome sequence of rust myrtle Austropuccinia psidii MF-1, a brazilian biotype.</title>
        <authorList>
            <person name="Quecine M.C."/>
            <person name="Pachon D.M.R."/>
            <person name="Bonatelli M.L."/>
            <person name="Correr F.H."/>
            <person name="Franceschini L.M."/>
            <person name="Leite T.F."/>
            <person name="Margarido G.R.A."/>
            <person name="Almeida C.A."/>
            <person name="Ferrarezi J.A."/>
            <person name="Labate C.A."/>
        </authorList>
    </citation>
    <scope>NUCLEOTIDE SEQUENCE</scope>
    <source>
        <strain evidence="2">MF-1</strain>
    </source>
</reference>
<evidence type="ECO:0000313" key="2">
    <source>
        <dbReference type="EMBL" id="MBW0487340.1"/>
    </source>
</evidence>
<evidence type="ECO:0000313" key="3">
    <source>
        <dbReference type="Proteomes" id="UP000765509"/>
    </source>
</evidence>
<sequence length="166" mass="18792">MILLTAEWSKNNPQPFTTQASAKNIPNSQQQQFQHEKAATNSEKWQRQRTSYKILQNGLQSPKNSEESHGKFITDGQNNDGIAEKGGRRIEISEMISDILDGIRKLYIAINDVKNHISERNSSICNNLKTNSLSLSQIDVTLMCFEKVLRTIKTSNNDHSFGNNLN</sequence>
<accession>A0A9Q3CQL6</accession>
<dbReference type="AlphaFoldDB" id="A0A9Q3CQL6"/>
<proteinExistence type="predicted"/>
<feature type="region of interest" description="Disordered" evidence="1">
    <location>
        <begin position="58"/>
        <end position="79"/>
    </location>
</feature>
<keyword evidence="3" id="KW-1185">Reference proteome</keyword>
<gene>
    <name evidence="2" type="ORF">O181_027055</name>
</gene>